<evidence type="ECO:0000313" key="2">
    <source>
        <dbReference type="Proteomes" id="UP000730618"/>
    </source>
</evidence>
<dbReference type="EMBL" id="CAJVCE010000013">
    <property type="protein sequence ID" value="CAG7649126.1"/>
    <property type="molecule type" value="Genomic_DNA"/>
</dbReference>
<comment type="caution">
    <text evidence="1">The sequence shown here is derived from an EMBL/GenBank/DDBJ whole genome shotgun (WGS) entry which is preliminary data.</text>
</comment>
<proteinExistence type="predicted"/>
<name>A0ABM8VLW5_9BACL</name>
<sequence length="335" mass="37677">MNRKGVNYDVGVETSGFMSRPTFDIGVVSREIAIIKNDLKCNAIRISGTDPGRLITAAEIALIQGLEVWLSPHLHDKEEEETLQYTVACAESAEALRRRYPKLVFILGCELSLFMQGILAGDTIFERVSGPDFMESIRTGAHNKPLQAFLAKASKDVRKVFRGEVTYASAPLETVDWSLFDYVGLDYYRDIRNQASYAGKLKSYAEWQKPVVITEFGCCTYQGAEQAGGRGWMIVDRTIQPRKRLNAEYVRDEALQAKELVEQLTVLDDAGVEGAFVYTFVSPVLVHDQDPLHDLDMASYGLVKSYGDGRGTRYSDMTWEPKQSFDAVSRYYAKR</sequence>
<reference evidence="1 2" key="1">
    <citation type="submission" date="2021-06" db="EMBL/GenBank/DDBJ databases">
        <authorList>
            <person name="Criscuolo A."/>
        </authorList>
    </citation>
    <scope>NUCLEOTIDE SEQUENCE [LARGE SCALE GENOMIC DNA]</scope>
    <source>
        <strain evidence="2">CIP 111802</strain>
    </source>
</reference>
<gene>
    <name evidence="1" type="ORF">PAECIP111802_04411</name>
</gene>
<accession>A0ABM8VLW5</accession>
<evidence type="ECO:0000313" key="1">
    <source>
        <dbReference type="EMBL" id="CAG7649126.1"/>
    </source>
</evidence>
<dbReference type="Proteomes" id="UP000730618">
    <property type="component" value="Unassembled WGS sequence"/>
</dbReference>
<evidence type="ECO:0008006" key="3">
    <source>
        <dbReference type="Google" id="ProtNLM"/>
    </source>
</evidence>
<keyword evidence="2" id="KW-1185">Reference proteome</keyword>
<protein>
    <recommendedName>
        <fullName evidence="3">Abortive infection protein</fullName>
    </recommendedName>
</protein>
<organism evidence="1 2">
    <name type="scientific">Paenibacillus allorhizosphaerae</name>
    <dbReference type="NCBI Taxonomy" id="2849866"/>
    <lineage>
        <taxon>Bacteria</taxon>
        <taxon>Bacillati</taxon>
        <taxon>Bacillota</taxon>
        <taxon>Bacilli</taxon>
        <taxon>Bacillales</taxon>
        <taxon>Paenibacillaceae</taxon>
        <taxon>Paenibacillus</taxon>
    </lineage>
</organism>
<dbReference type="RefSeq" id="WP_218100702.1">
    <property type="nucleotide sequence ID" value="NZ_CAJVCE010000013.1"/>
</dbReference>